<keyword evidence="2" id="KW-1185">Reference proteome</keyword>
<organism evidence="1 2">
    <name type="scientific">Thioalkalivibrio denitrificans</name>
    <dbReference type="NCBI Taxonomy" id="108003"/>
    <lineage>
        <taxon>Bacteria</taxon>
        <taxon>Pseudomonadati</taxon>
        <taxon>Pseudomonadota</taxon>
        <taxon>Gammaproteobacteria</taxon>
        <taxon>Chromatiales</taxon>
        <taxon>Ectothiorhodospiraceae</taxon>
        <taxon>Thioalkalivibrio</taxon>
    </lineage>
</organism>
<dbReference type="AlphaFoldDB" id="A0A1V3NS42"/>
<dbReference type="Proteomes" id="UP000189462">
    <property type="component" value="Unassembled WGS sequence"/>
</dbReference>
<evidence type="ECO:0000313" key="1">
    <source>
        <dbReference type="EMBL" id="OOG27861.1"/>
    </source>
</evidence>
<gene>
    <name evidence="1" type="ORF">B1C78_02495</name>
</gene>
<accession>A0A1V3NS42</accession>
<sequence>MLSRSDLEQFAKVCTGIGNAAADGSGFVPIRNLLDRFQAKLVAHPMLVEGMLASVNPEHARRFGGDKWVVLLDSETYAFNEQDVQQESANDPLPSRLRNTVAHELVHSLAFRPSEFGMRLRGAAVGRKNGSDVVEAIEAETERFSPLLLCSAKSLKNYLSSFRRTLSVTDISKARRWFGVSREVMINRLRLLPPDDDSRNLPALRNFGIGIGTWKSQTEALLRSWPLFVNFDRNIVPRFLLELRNQDMLPASQIFSDPNFALSGGQRSTTTMEAESGTLRSGVIERIPISCSVEPTSRNSGSAFLIVVHKA</sequence>
<name>A0A1V3NS42_9GAMM</name>
<dbReference type="EMBL" id="MVBK01000014">
    <property type="protein sequence ID" value="OOG27861.1"/>
    <property type="molecule type" value="Genomic_DNA"/>
</dbReference>
<evidence type="ECO:0000313" key="2">
    <source>
        <dbReference type="Proteomes" id="UP000189462"/>
    </source>
</evidence>
<comment type="caution">
    <text evidence="1">The sequence shown here is derived from an EMBL/GenBank/DDBJ whole genome shotgun (WGS) entry which is preliminary data.</text>
</comment>
<reference evidence="1 2" key="1">
    <citation type="submission" date="2017-02" db="EMBL/GenBank/DDBJ databases">
        <title>Genomic diversity within the haloalkaliphilic genus Thioalkalivibrio.</title>
        <authorList>
            <person name="Ahn A.-C."/>
            <person name="Meier-Kolthoff J."/>
            <person name="Overmars L."/>
            <person name="Richter M."/>
            <person name="Woyke T."/>
            <person name="Sorokin D.Y."/>
            <person name="Muyzer G."/>
        </authorList>
    </citation>
    <scope>NUCLEOTIDE SEQUENCE [LARGE SCALE GENOMIC DNA]</scope>
    <source>
        <strain evidence="1 2">ALJD</strain>
    </source>
</reference>
<proteinExistence type="predicted"/>
<protein>
    <recommendedName>
        <fullName evidence="3">IrrE N-terminal-like domain-containing protein</fullName>
    </recommendedName>
</protein>
<evidence type="ECO:0008006" key="3">
    <source>
        <dbReference type="Google" id="ProtNLM"/>
    </source>
</evidence>